<organism evidence="2 3">
    <name type="scientific">Silvimonas amylolytica</name>
    <dbReference type="NCBI Taxonomy" id="449663"/>
    <lineage>
        <taxon>Bacteria</taxon>
        <taxon>Pseudomonadati</taxon>
        <taxon>Pseudomonadota</taxon>
        <taxon>Betaproteobacteria</taxon>
        <taxon>Neisseriales</taxon>
        <taxon>Chitinibacteraceae</taxon>
        <taxon>Silvimonas</taxon>
    </lineage>
</organism>
<dbReference type="Proteomes" id="UP000621859">
    <property type="component" value="Unassembled WGS sequence"/>
</dbReference>
<evidence type="ECO:0000313" key="3">
    <source>
        <dbReference type="Proteomes" id="UP000621859"/>
    </source>
</evidence>
<evidence type="ECO:0000313" key="2">
    <source>
        <dbReference type="EMBL" id="GGP27268.1"/>
    </source>
</evidence>
<dbReference type="PANTHER" id="PTHR23419">
    <property type="entry name" value="DIVALENT CATION TOLERANCE CUTA-RELATED"/>
    <property type="match status" value="1"/>
</dbReference>
<dbReference type="PANTHER" id="PTHR23419:SF8">
    <property type="entry name" value="FI09726P"/>
    <property type="match status" value="1"/>
</dbReference>
<accession>A0ABQ2PNS8</accession>
<dbReference type="Gene3D" id="3.30.70.120">
    <property type="match status" value="1"/>
</dbReference>
<dbReference type="EMBL" id="BMLY01000005">
    <property type="protein sequence ID" value="GGP27268.1"/>
    <property type="molecule type" value="Genomic_DNA"/>
</dbReference>
<protein>
    <submittedName>
        <fullName evidence="2">Divalent-cation tolerance protein CutA</fullName>
    </submittedName>
</protein>
<evidence type="ECO:0000256" key="1">
    <source>
        <dbReference type="ARBA" id="ARBA00010169"/>
    </source>
</evidence>
<sequence length="116" mass="13002">MVNPETNRYENEAVVVLCNCPDAAVAMTLAHGLIEARLAACVNLLPQIQSVYRWKGRIETAAEVPLLIKTTGERYTALQAWLAEHHPYDVPEIIALPAQSVFQPYLDWLVSETLEK</sequence>
<gene>
    <name evidence="2" type="primary">cutA</name>
    <name evidence="2" type="ORF">GCM10010971_30870</name>
</gene>
<comment type="similarity">
    <text evidence="1">Belongs to the CutA family.</text>
</comment>
<comment type="caution">
    <text evidence="2">The sequence shown here is derived from an EMBL/GenBank/DDBJ whole genome shotgun (WGS) entry which is preliminary data.</text>
</comment>
<proteinExistence type="inferred from homology"/>
<name>A0ABQ2PNS8_9NEIS</name>
<keyword evidence="3" id="KW-1185">Reference proteome</keyword>
<dbReference type="InterPro" id="IPR011322">
    <property type="entry name" value="N-reg_PII-like_a/b"/>
</dbReference>
<dbReference type="Pfam" id="PF03091">
    <property type="entry name" value="CutA1"/>
    <property type="match status" value="1"/>
</dbReference>
<dbReference type="InterPro" id="IPR015867">
    <property type="entry name" value="N-reg_PII/ATP_PRibTrfase_C"/>
</dbReference>
<dbReference type="InterPro" id="IPR004323">
    <property type="entry name" value="Ion_tolerance_CutA"/>
</dbReference>
<dbReference type="SUPFAM" id="SSF54913">
    <property type="entry name" value="GlnB-like"/>
    <property type="match status" value="1"/>
</dbReference>
<reference evidence="3" key="1">
    <citation type="journal article" date="2019" name="Int. J. Syst. Evol. Microbiol.">
        <title>The Global Catalogue of Microorganisms (GCM) 10K type strain sequencing project: providing services to taxonomists for standard genome sequencing and annotation.</title>
        <authorList>
            <consortium name="The Broad Institute Genomics Platform"/>
            <consortium name="The Broad Institute Genome Sequencing Center for Infectious Disease"/>
            <person name="Wu L."/>
            <person name="Ma J."/>
        </authorList>
    </citation>
    <scope>NUCLEOTIDE SEQUENCE [LARGE SCALE GENOMIC DNA]</scope>
    <source>
        <strain evidence="3">CGMCC 1.8860</strain>
    </source>
</reference>